<dbReference type="RefSeq" id="WP_284315032.1">
    <property type="nucleotide sequence ID" value="NZ_BSPC01000057.1"/>
</dbReference>
<keyword evidence="2" id="KW-1185">Reference proteome</keyword>
<evidence type="ECO:0000313" key="2">
    <source>
        <dbReference type="Proteomes" id="UP001156882"/>
    </source>
</evidence>
<dbReference type="EMBL" id="BSPC01000057">
    <property type="protein sequence ID" value="GLS22052.1"/>
    <property type="molecule type" value="Genomic_DNA"/>
</dbReference>
<dbReference type="Proteomes" id="UP001156882">
    <property type="component" value="Unassembled WGS sequence"/>
</dbReference>
<reference evidence="2" key="1">
    <citation type="journal article" date="2019" name="Int. J. Syst. Evol. Microbiol.">
        <title>The Global Catalogue of Microorganisms (GCM) 10K type strain sequencing project: providing services to taxonomists for standard genome sequencing and annotation.</title>
        <authorList>
            <consortium name="The Broad Institute Genomics Platform"/>
            <consortium name="The Broad Institute Genome Sequencing Center for Infectious Disease"/>
            <person name="Wu L."/>
            <person name="Ma J."/>
        </authorList>
    </citation>
    <scope>NUCLEOTIDE SEQUENCE [LARGE SCALE GENOMIC DNA]</scope>
    <source>
        <strain evidence="2">NBRC 101365</strain>
    </source>
</reference>
<sequence>MATLQQKVAEKFLAKLKEGKDLDAEKIEQLRKLLADSRQAKADDFIKIFTAPAGGDVK</sequence>
<evidence type="ECO:0000313" key="1">
    <source>
        <dbReference type="EMBL" id="GLS22052.1"/>
    </source>
</evidence>
<organism evidence="1 2">
    <name type="scientific">Labrys miyagiensis</name>
    <dbReference type="NCBI Taxonomy" id="346912"/>
    <lineage>
        <taxon>Bacteria</taxon>
        <taxon>Pseudomonadati</taxon>
        <taxon>Pseudomonadota</taxon>
        <taxon>Alphaproteobacteria</taxon>
        <taxon>Hyphomicrobiales</taxon>
        <taxon>Xanthobacteraceae</taxon>
        <taxon>Labrys</taxon>
    </lineage>
</organism>
<comment type="caution">
    <text evidence="1">The sequence shown here is derived from an EMBL/GenBank/DDBJ whole genome shotgun (WGS) entry which is preliminary data.</text>
</comment>
<gene>
    <name evidence="1" type="ORF">GCM10007874_50690</name>
</gene>
<protein>
    <submittedName>
        <fullName evidence="1">Uncharacterized protein</fullName>
    </submittedName>
</protein>
<proteinExistence type="predicted"/>
<accession>A0ABQ6CNU2</accession>
<name>A0ABQ6CNU2_9HYPH</name>